<keyword evidence="3" id="KW-1185">Reference proteome</keyword>
<dbReference type="Pfam" id="PF12867">
    <property type="entry name" value="DinB_2"/>
    <property type="match status" value="1"/>
</dbReference>
<accession>A0ABW1IKI0</accession>
<proteinExistence type="predicted"/>
<dbReference type="EMBL" id="JBHSQV010000028">
    <property type="protein sequence ID" value="MFC5985597.1"/>
    <property type="molecule type" value="Genomic_DNA"/>
</dbReference>
<evidence type="ECO:0000313" key="2">
    <source>
        <dbReference type="EMBL" id="MFC5985597.1"/>
    </source>
</evidence>
<evidence type="ECO:0000259" key="1">
    <source>
        <dbReference type="Pfam" id="PF12867"/>
    </source>
</evidence>
<dbReference type="InterPro" id="IPR024775">
    <property type="entry name" value="DinB-like"/>
</dbReference>
<sequence length="174" mass="20208">MNFDMGEAAEVLQRTPYSLKALLSGLSESWLHCNEGEGTWTAAEVIDHLIESERTNWIPRLEMILREGEKRPFPIFDRFTHLQHAPDVSMDQKLKDFIRFRTENIAKLKQLIDPALHLELTGVHPAFGVVKLRELLSAWVVHDFTHMAQIVRVMAKRYTEDTGPWIEYLSILKK</sequence>
<evidence type="ECO:0000313" key="3">
    <source>
        <dbReference type="Proteomes" id="UP001596250"/>
    </source>
</evidence>
<dbReference type="Proteomes" id="UP001596250">
    <property type="component" value="Unassembled WGS sequence"/>
</dbReference>
<dbReference type="RefSeq" id="WP_379892593.1">
    <property type="nucleotide sequence ID" value="NZ_CBCSCT010000018.1"/>
</dbReference>
<name>A0ABW1IKI0_9BACL</name>
<reference evidence="3" key="1">
    <citation type="journal article" date="2019" name="Int. J. Syst. Evol. Microbiol.">
        <title>The Global Catalogue of Microorganisms (GCM) 10K type strain sequencing project: providing services to taxonomists for standard genome sequencing and annotation.</title>
        <authorList>
            <consortium name="The Broad Institute Genomics Platform"/>
            <consortium name="The Broad Institute Genome Sequencing Center for Infectious Disease"/>
            <person name="Wu L."/>
            <person name="Ma J."/>
        </authorList>
    </citation>
    <scope>NUCLEOTIDE SEQUENCE [LARGE SCALE GENOMIC DNA]</scope>
    <source>
        <strain evidence="3">CCM 8749</strain>
    </source>
</reference>
<organism evidence="2 3">
    <name type="scientific">Marinicrinis lubricantis</name>
    <dbReference type="NCBI Taxonomy" id="2086470"/>
    <lineage>
        <taxon>Bacteria</taxon>
        <taxon>Bacillati</taxon>
        <taxon>Bacillota</taxon>
        <taxon>Bacilli</taxon>
        <taxon>Bacillales</taxon>
        <taxon>Paenibacillaceae</taxon>
    </lineage>
</organism>
<feature type="domain" description="DinB-like" evidence="1">
    <location>
        <begin position="12"/>
        <end position="150"/>
    </location>
</feature>
<gene>
    <name evidence="2" type="ORF">ACFPXP_03985</name>
</gene>
<dbReference type="Gene3D" id="1.20.120.450">
    <property type="entry name" value="dinb family like domain"/>
    <property type="match status" value="1"/>
</dbReference>
<comment type="caution">
    <text evidence="2">The sequence shown here is derived from an EMBL/GenBank/DDBJ whole genome shotgun (WGS) entry which is preliminary data.</text>
</comment>
<dbReference type="InterPro" id="IPR034660">
    <property type="entry name" value="DinB/YfiT-like"/>
</dbReference>
<protein>
    <submittedName>
        <fullName evidence="2">DinB family protein</fullName>
    </submittedName>
</protein>
<dbReference type="SUPFAM" id="SSF109854">
    <property type="entry name" value="DinB/YfiT-like putative metalloenzymes"/>
    <property type="match status" value="1"/>
</dbReference>